<dbReference type="RefSeq" id="WP_228212174.1">
    <property type="nucleotide sequence ID" value="NZ_OOGT01000036.1"/>
</dbReference>
<dbReference type="PROSITE" id="PS00070">
    <property type="entry name" value="ALDEHYDE_DEHYDR_CYS"/>
    <property type="match status" value="1"/>
</dbReference>
<dbReference type="PANTHER" id="PTHR11699">
    <property type="entry name" value="ALDEHYDE DEHYDROGENASE-RELATED"/>
    <property type="match status" value="1"/>
</dbReference>
<dbReference type="Proteomes" id="UP000245974">
    <property type="component" value="Unassembled WGS sequence"/>
</dbReference>
<dbReference type="EC" id="1.2.1.5" evidence="4"/>
<dbReference type="CDD" id="cd07115">
    <property type="entry name" value="ALDH_HMSADH_HapE"/>
    <property type="match status" value="1"/>
</dbReference>
<dbReference type="InterPro" id="IPR015590">
    <property type="entry name" value="Aldehyde_DH_dom"/>
</dbReference>
<dbReference type="EMBL" id="OOGT01000036">
    <property type="protein sequence ID" value="SPL69983.1"/>
    <property type="molecule type" value="Genomic_DNA"/>
</dbReference>
<dbReference type="InterPro" id="IPR016162">
    <property type="entry name" value="Ald_DH_N"/>
</dbReference>
<keyword evidence="2 4" id="KW-0560">Oxidoreductase</keyword>
<dbReference type="Gene3D" id="3.40.309.10">
    <property type="entry name" value="Aldehyde Dehydrogenase, Chain A, domain 2"/>
    <property type="match status" value="1"/>
</dbReference>
<dbReference type="SUPFAM" id="SSF53720">
    <property type="entry name" value="ALDH-like"/>
    <property type="match status" value="1"/>
</dbReference>
<name>A0A2U3MX98_9GAMM</name>
<reference evidence="5" key="1">
    <citation type="submission" date="2018-03" db="EMBL/GenBank/DDBJ databases">
        <authorList>
            <person name="Blom J."/>
        </authorList>
    </citation>
    <scope>NUCLEOTIDE SEQUENCE [LARGE SCALE GENOMIC DNA]</scope>
    <source>
        <strain evidence="5">KPC-SM-21</strain>
    </source>
</reference>
<dbReference type="InterPro" id="IPR016161">
    <property type="entry name" value="Ald_DH/histidinol_DH"/>
</dbReference>
<dbReference type="InterPro" id="IPR016163">
    <property type="entry name" value="Ald_DH_C"/>
</dbReference>
<feature type="domain" description="Aldehyde dehydrogenase" evidence="3">
    <location>
        <begin position="37"/>
        <end position="496"/>
    </location>
</feature>
<dbReference type="FunCoup" id="A0A2U3MX98">
    <property type="interactions" value="311"/>
</dbReference>
<evidence type="ECO:0000259" key="3">
    <source>
        <dbReference type="Pfam" id="PF00171"/>
    </source>
</evidence>
<dbReference type="AlphaFoldDB" id="A0A2U3MX98"/>
<dbReference type="Pfam" id="PF00171">
    <property type="entry name" value="Aldedh"/>
    <property type="match status" value="1"/>
</dbReference>
<proteinExistence type="inferred from homology"/>
<organism evidence="4 5">
    <name type="scientific">Acinetobacter stercoris</name>
    <dbReference type="NCBI Taxonomy" id="2126983"/>
    <lineage>
        <taxon>Bacteria</taxon>
        <taxon>Pseudomonadati</taxon>
        <taxon>Pseudomonadota</taxon>
        <taxon>Gammaproteobacteria</taxon>
        <taxon>Moraxellales</taxon>
        <taxon>Moraxellaceae</taxon>
        <taxon>Acinetobacter</taxon>
    </lineage>
</organism>
<dbReference type="Gene3D" id="3.40.605.10">
    <property type="entry name" value="Aldehyde Dehydrogenase, Chain A, domain 1"/>
    <property type="match status" value="1"/>
</dbReference>
<dbReference type="InParanoid" id="A0A2U3MX98"/>
<evidence type="ECO:0000313" key="5">
    <source>
        <dbReference type="Proteomes" id="UP000245974"/>
    </source>
</evidence>
<protein>
    <submittedName>
        <fullName evidence="4">Aldehyde dehydrogenase PuuC</fullName>
        <ecNumber evidence="4">1.2.1.5</ecNumber>
    </submittedName>
</protein>
<dbReference type="FunFam" id="3.40.309.10:FF:000012">
    <property type="entry name" value="Betaine aldehyde dehydrogenase"/>
    <property type="match status" value="1"/>
</dbReference>
<dbReference type="InterPro" id="IPR016160">
    <property type="entry name" value="Ald_DH_CS_CYS"/>
</dbReference>
<dbReference type="FunFam" id="3.40.605.10:FF:000001">
    <property type="entry name" value="Aldehyde dehydrogenase 1"/>
    <property type="match status" value="1"/>
</dbReference>
<sequence length="513" mass="55280">MNTQISFGGKAVSEKNDAIDVQNINTQLFIDGKFIAAKNGGTIDVLNPANGELITKIAAAEAEDVDLAVKAAQKAFPVWAETPAAERGRLLLKLADLIEENLEELAQLESLDTGHPIRDSRRLDVPRTAACFRYFGGMADKIEGSVIPVEQGFLNYVLREPIGVVGQIVPWNFPLMFTSWKLGPALAAGNVVVMKPSEITPLSTLKIAELIKQAGFPDGVVNIVPGYGQTAGQRLADHPDIGKISFTGSTQTGRNIVNASSGNLKRVQLELGGKGANIVFEDADIDAAVNGAAWAIFHNQGQACIAGSRLVLHEKIADQFLQKFIALAESIRLGNPLDADTEMGPLTSQAHRDKVLSYAKIAVEQGGKILTGGVAPDDESLKNGFYVLPTVVEAKATDRVAQEEVFGPFVTVLRFKDDAEALEIANSTEYGLGSGLWTNNLQRAHRFAKKIKAGMCWINSYKRVNPGSPFGGVGKSGYGREMGFEAIHDYTEVKSVWVNVDAQIPPHFQRGES</sequence>
<dbReference type="GO" id="GO:0004030">
    <property type="term" value="F:aldehyde dehydrogenase [NAD(P)+] activity"/>
    <property type="evidence" value="ECO:0007669"/>
    <property type="project" value="UniProtKB-EC"/>
</dbReference>
<keyword evidence="5" id="KW-1185">Reference proteome</keyword>
<evidence type="ECO:0000313" key="4">
    <source>
        <dbReference type="EMBL" id="SPL69983.1"/>
    </source>
</evidence>
<accession>A0A2U3MX98</accession>
<gene>
    <name evidence="4" type="primary">puuC_1</name>
    <name evidence="4" type="ORF">KPC_1161</name>
</gene>
<evidence type="ECO:0000256" key="2">
    <source>
        <dbReference type="ARBA" id="ARBA00023002"/>
    </source>
</evidence>
<evidence type="ECO:0000256" key="1">
    <source>
        <dbReference type="ARBA" id="ARBA00009986"/>
    </source>
</evidence>
<comment type="similarity">
    <text evidence="1">Belongs to the aldehyde dehydrogenase family.</text>
</comment>